<dbReference type="RefSeq" id="WP_339969551.1">
    <property type="nucleotide sequence ID" value="NZ_JAWMWG010000001.1"/>
</dbReference>
<sequence>MYKISGVFLDSNKERHVRSIIANNMDMGEYQLILTAKEKNWVFLYITNINKVI</sequence>
<reference evidence="1 2" key="1">
    <citation type="submission" date="2023-10" db="EMBL/GenBank/DDBJ databases">
        <title>Holzapfeliella saturejae sp. nov. isolated from Satureja montana flowers.</title>
        <authorList>
            <person name="Alcantara C."/>
            <person name="Zuniga M."/>
            <person name="Landete J.M."/>
            <person name="Monedero V."/>
        </authorList>
    </citation>
    <scope>NUCLEOTIDE SEQUENCE [LARGE SCALE GENOMIC DNA]</scope>
    <source>
        <strain evidence="1 2">He02</strain>
    </source>
</reference>
<evidence type="ECO:0000313" key="1">
    <source>
        <dbReference type="EMBL" id="MEJ6348408.1"/>
    </source>
</evidence>
<keyword evidence="2" id="KW-1185">Reference proteome</keyword>
<dbReference type="EMBL" id="JAWMWG010000001">
    <property type="protein sequence ID" value="MEJ6348408.1"/>
    <property type="molecule type" value="Genomic_DNA"/>
</dbReference>
<organism evidence="1 2">
    <name type="scientific">Holzapfeliella saturejae</name>
    <dbReference type="NCBI Taxonomy" id="3082953"/>
    <lineage>
        <taxon>Bacteria</taxon>
        <taxon>Bacillati</taxon>
        <taxon>Bacillota</taxon>
        <taxon>Bacilli</taxon>
        <taxon>Lactobacillales</taxon>
        <taxon>Lactobacillaceae</taxon>
        <taxon>Holzapfeliella</taxon>
    </lineage>
</organism>
<evidence type="ECO:0000313" key="2">
    <source>
        <dbReference type="Proteomes" id="UP001377804"/>
    </source>
</evidence>
<comment type="caution">
    <text evidence="1">The sequence shown here is derived from an EMBL/GenBank/DDBJ whole genome shotgun (WGS) entry which is preliminary data.</text>
</comment>
<dbReference type="Proteomes" id="UP001377804">
    <property type="component" value="Unassembled WGS sequence"/>
</dbReference>
<name>A0ABU8SHJ8_9LACO</name>
<proteinExistence type="predicted"/>
<gene>
    <name evidence="1" type="ORF">R4Y45_04095</name>
</gene>
<protein>
    <submittedName>
        <fullName evidence="1">Uncharacterized protein</fullName>
    </submittedName>
</protein>
<accession>A0ABU8SHJ8</accession>